<comment type="caution">
    <text evidence="2">The sequence shown here is derived from an EMBL/GenBank/DDBJ whole genome shotgun (WGS) entry which is preliminary data.</text>
</comment>
<organism evidence="2 3">
    <name type="scientific">Chitinophaga flava</name>
    <dbReference type="NCBI Taxonomy" id="2259036"/>
    <lineage>
        <taxon>Bacteria</taxon>
        <taxon>Pseudomonadati</taxon>
        <taxon>Bacteroidota</taxon>
        <taxon>Chitinophagia</taxon>
        <taxon>Chitinophagales</taxon>
        <taxon>Chitinophagaceae</taxon>
        <taxon>Chitinophaga</taxon>
    </lineage>
</organism>
<proteinExistence type="predicted"/>
<evidence type="ECO:0000313" key="3">
    <source>
        <dbReference type="Proteomes" id="UP000253410"/>
    </source>
</evidence>
<dbReference type="PANTHER" id="PTHR39639">
    <property type="entry name" value="CHROMOSOME 16, WHOLE GENOME SHOTGUN SEQUENCE"/>
    <property type="match status" value="1"/>
</dbReference>
<dbReference type="Proteomes" id="UP000253410">
    <property type="component" value="Unassembled WGS sequence"/>
</dbReference>
<evidence type="ECO:0000313" key="2">
    <source>
        <dbReference type="EMBL" id="RBL89732.1"/>
    </source>
</evidence>
<feature type="domain" description="GmrSD restriction endonucleases N-terminal" evidence="1">
    <location>
        <begin position="31"/>
        <end position="177"/>
    </location>
</feature>
<evidence type="ECO:0000259" key="1">
    <source>
        <dbReference type="Pfam" id="PF03235"/>
    </source>
</evidence>
<keyword evidence="3" id="KW-1185">Reference proteome</keyword>
<feature type="domain" description="GmrSD restriction endonucleases N-terminal" evidence="1">
    <location>
        <begin position="408"/>
        <end position="556"/>
    </location>
</feature>
<dbReference type="Pfam" id="PF03235">
    <property type="entry name" value="GmrSD_N"/>
    <property type="match status" value="2"/>
</dbReference>
<protein>
    <recommendedName>
        <fullName evidence="1">GmrSD restriction endonucleases N-terminal domain-containing protein</fullName>
    </recommendedName>
</protein>
<name>A0A365XTQ3_9BACT</name>
<gene>
    <name evidence="2" type="ORF">DF182_24885</name>
</gene>
<dbReference type="InterPro" id="IPR004919">
    <property type="entry name" value="GmrSD_N"/>
</dbReference>
<dbReference type="OrthoDB" id="9764212at2"/>
<dbReference type="AlphaFoldDB" id="A0A365XTQ3"/>
<dbReference type="EMBL" id="QFFJ01000002">
    <property type="protein sequence ID" value="RBL89732.1"/>
    <property type="molecule type" value="Genomic_DNA"/>
</dbReference>
<accession>A0A365XTQ3</accession>
<dbReference type="PANTHER" id="PTHR39639:SF1">
    <property type="entry name" value="DUF262 DOMAIN-CONTAINING PROTEIN"/>
    <property type="match status" value="1"/>
</dbReference>
<sequence>MGISILNLFKNIVIHNRLRSIRSVFQLNNEQAHILNYKPSYQRNYVWTDVKATYLIETILLHGEIPPIVIYIKEKIWEVIDGRQRCETIDRFIRGRFSLKPQGLDKLWNLAGKKFSQLDEKLQERILNTSLRLIQIKASDHANINAAAEEIVKREIFKRYNLGISPLKKEEVFNAQYIQDEINIYFKTQFEKDTRFYSQVMDLFDHRRKNKETMMQHIRQVLVLHHIPINKFTHKREDIVNMYYDYLSYNIVNKGDPENIPLLFNNFREKCSILLEIKKQFDEAKIPSNGLIYECLFWALSVCEEEKVTIKEINNPTFKEKLVGYLDKQTQNFPLERNNLVEIITKRYNLVANFFTSQLNVSFVRYLRSDDEFLVTHKEKMHQYMAERFAPGKEQEHFSKMDPTSTSVSDILDRIKRGKFKIKPAYQRSEVMNITKASSLIESILLGIKIHPLYIYVRKDGVAEVIDGQQRLLTMIGFLGERYTDEKGKMVLSKKNNFELNLRTGLLPHLHKKKFRQLSEEEQSCIRNFDLEVIEIKEENNKHFLPEELFKRINHKPFPIKENTFECWNAYVDSEIIEAIKDTYKRNNWLYLRKDDKRMLNEELVTSLCYLHYMTTGEANLRNIKEILEINKRQSAAIVKFKTKANITRVLENPAFKAELLLALNDFEAEFIEKMKLLISKPTGKSTESISSKRLDAILQTGSVRVSMSFYLLWVLLKGLPIEYLKEDPSTVQRRIMKVFSMLRTYESAEKIEAAIKETWSALPVSLAN</sequence>
<reference evidence="2 3" key="1">
    <citation type="submission" date="2018-05" db="EMBL/GenBank/DDBJ databases">
        <title>Chitinophaga sp. K3CV102501T nov., isolated from isolated from a monsoon evergreen broad-leaved forest soil.</title>
        <authorList>
            <person name="Lv Y."/>
        </authorList>
    </citation>
    <scope>NUCLEOTIDE SEQUENCE [LARGE SCALE GENOMIC DNA]</scope>
    <source>
        <strain evidence="2 3">GDMCC 1.1325</strain>
    </source>
</reference>